<dbReference type="AlphaFoldDB" id="A0A4C1XEC8"/>
<comment type="caution">
    <text evidence="2">The sequence shown here is derived from an EMBL/GenBank/DDBJ whole genome shotgun (WGS) entry which is preliminary data.</text>
</comment>
<feature type="region of interest" description="Disordered" evidence="1">
    <location>
        <begin position="61"/>
        <end position="81"/>
    </location>
</feature>
<feature type="region of interest" description="Disordered" evidence="1">
    <location>
        <begin position="1"/>
        <end position="26"/>
    </location>
</feature>
<feature type="compositionally biased region" description="Basic and acidic residues" evidence="1">
    <location>
        <begin position="13"/>
        <end position="26"/>
    </location>
</feature>
<gene>
    <name evidence="2" type="ORF">EVAR_41123_1</name>
</gene>
<proteinExistence type="predicted"/>
<keyword evidence="3" id="KW-1185">Reference proteome</keyword>
<dbReference type="Proteomes" id="UP000299102">
    <property type="component" value="Unassembled WGS sequence"/>
</dbReference>
<name>A0A4C1XEC8_EUMVA</name>
<organism evidence="2 3">
    <name type="scientific">Eumeta variegata</name>
    <name type="common">Bagworm moth</name>
    <name type="synonym">Eumeta japonica</name>
    <dbReference type="NCBI Taxonomy" id="151549"/>
    <lineage>
        <taxon>Eukaryota</taxon>
        <taxon>Metazoa</taxon>
        <taxon>Ecdysozoa</taxon>
        <taxon>Arthropoda</taxon>
        <taxon>Hexapoda</taxon>
        <taxon>Insecta</taxon>
        <taxon>Pterygota</taxon>
        <taxon>Neoptera</taxon>
        <taxon>Endopterygota</taxon>
        <taxon>Lepidoptera</taxon>
        <taxon>Glossata</taxon>
        <taxon>Ditrysia</taxon>
        <taxon>Tineoidea</taxon>
        <taxon>Psychidae</taxon>
        <taxon>Oiketicinae</taxon>
        <taxon>Eumeta</taxon>
    </lineage>
</organism>
<evidence type="ECO:0000256" key="1">
    <source>
        <dbReference type="SAM" id="MobiDB-lite"/>
    </source>
</evidence>
<dbReference type="EMBL" id="BGZK01000795">
    <property type="protein sequence ID" value="GBP60784.1"/>
    <property type="molecule type" value="Genomic_DNA"/>
</dbReference>
<reference evidence="2 3" key="1">
    <citation type="journal article" date="2019" name="Commun. Biol.">
        <title>The bagworm genome reveals a unique fibroin gene that provides high tensile strength.</title>
        <authorList>
            <person name="Kono N."/>
            <person name="Nakamura H."/>
            <person name="Ohtoshi R."/>
            <person name="Tomita M."/>
            <person name="Numata K."/>
            <person name="Arakawa K."/>
        </authorList>
    </citation>
    <scope>NUCLEOTIDE SEQUENCE [LARGE SCALE GENOMIC DNA]</scope>
</reference>
<evidence type="ECO:0000313" key="2">
    <source>
        <dbReference type="EMBL" id="GBP60784.1"/>
    </source>
</evidence>
<sequence>MVLVTKSKLKAGLGEKSKKGSDLESKAVQEPKLLRTGLKSKTSVGIGVSSLAHVRAAAARFGTPPPTRTARRASRRLETVVTPRVPSRRILNERPSFGISKEV</sequence>
<accession>A0A4C1XEC8</accession>
<evidence type="ECO:0000313" key="3">
    <source>
        <dbReference type="Proteomes" id="UP000299102"/>
    </source>
</evidence>
<protein>
    <submittedName>
        <fullName evidence="2">Uncharacterized protein</fullName>
    </submittedName>
</protein>